<dbReference type="RefSeq" id="WP_219528097.1">
    <property type="nucleotide sequence ID" value="NZ_JAHKRM010000003.1"/>
</dbReference>
<gene>
    <name evidence="1" type="ORF">ACFSJ0_60510</name>
</gene>
<accession>A0ABW4H0F7</accession>
<protein>
    <submittedName>
        <fullName evidence="1">Uncharacterized protein</fullName>
    </submittedName>
</protein>
<comment type="caution">
    <text evidence="1">The sequence shown here is derived from an EMBL/GenBank/DDBJ whole genome shotgun (WGS) entry which is preliminary data.</text>
</comment>
<keyword evidence="2" id="KW-1185">Reference proteome</keyword>
<dbReference type="EMBL" id="JBHUCM010000075">
    <property type="protein sequence ID" value="MFD1547312.1"/>
    <property type="molecule type" value="Genomic_DNA"/>
</dbReference>
<evidence type="ECO:0000313" key="2">
    <source>
        <dbReference type="Proteomes" id="UP001597097"/>
    </source>
</evidence>
<evidence type="ECO:0000313" key="1">
    <source>
        <dbReference type="EMBL" id="MFD1547312.1"/>
    </source>
</evidence>
<organism evidence="1 2">
    <name type="scientific">Nonomuraea guangzhouensis</name>
    <dbReference type="NCBI Taxonomy" id="1291555"/>
    <lineage>
        <taxon>Bacteria</taxon>
        <taxon>Bacillati</taxon>
        <taxon>Actinomycetota</taxon>
        <taxon>Actinomycetes</taxon>
        <taxon>Streptosporangiales</taxon>
        <taxon>Streptosporangiaceae</taxon>
        <taxon>Nonomuraea</taxon>
    </lineage>
</organism>
<dbReference type="Proteomes" id="UP001597097">
    <property type="component" value="Unassembled WGS sequence"/>
</dbReference>
<sequence length="62" mass="6807">MMAQRPIGVEGHSFEVTLAKTLWDQTRVTEDGASRRHGCDTSVVPYPMVGPKRAVVAAIRPE</sequence>
<proteinExistence type="predicted"/>
<reference evidence="2" key="1">
    <citation type="journal article" date="2019" name="Int. J. Syst. Evol. Microbiol.">
        <title>The Global Catalogue of Microorganisms (GCM) 10K type strain sequencing project: providing services to taxonomists for standard genome sequencing and annotation.</title>
        <authorList>
            <consortium name="The Broad Institute Genomics Platform"/>
            <consortium name="The Broad Institute Genome Sequencing Center for Infectious Disease"/>
            <person name="Wu L."/>
            <person name="Ma J."/>
        </authorList>
    </citation>
    <scope>NUCLEOTIDE SEQUENCE [LARGE SCALE GENOMIC DNA]</scope>
    <source>
        <strain evidence="2">CGMCC 1.15399</strain>
    </source>
</reference>
<name>A0ABW4H0F7_9ACTN</name>